<dbReference type="AlphaFoldDB" id="A0A212S5D7"/>
<dbReference type="EMBL" id="FYDG01000013">
    <property type="protein sequence ID" value="SNB80352.1"/>
    <property type="molecule type" value="Genomic_DNA"/>
</dbReference>
<evidence type="ECO:0000313" key="2">
    <source>
        <dbReference type="Proteomes" id="UP000198418"/>
    </source>
</evidence>
<sequence length="244" mass="26313">MHSLSAHCFLVPPDPFDCVESVRGGEVRLLVGLDADQLRDGGAGRRVKRPLLFIELADAASAEALIERAISGLALTVAQLWPFLWDGEDFSDLRADALGRLSLPIRLRALKRRGIPLSPVWARAAISELIQDRSPRVRRASPDVEFTQLCNAISPNGLALATSLDAAAAPEAFVRAVEWMATTAGAAVMVLSRDLPPASPPYERILFGARVFAKPAGLRQPVADGAVHIHPKSSERDAAPLRPR</sequence>
<keyword evidence="2" id="KW-1185">Reference proteome</keyword>
<organism evidence="1 2">
    <name type="scientific">Rhodoblastus acidophilus</name>
    <name type="common">Rhodopseudomonas acidophila</name>
    <dbReference type="NCBI Taxonomy" id="1074"/>
    <lineage>
        <taxon>Bacteria</taxon>
        <taxon>Pseudomonadati</taxon>
        <taxon>Pseudomonadota</taxon>
        <taxon>Alphaproteobacteria</taxon>
        <taxon>Hyphomicrobiales</taxon>
        <taxon>Rhodoblastaceae</taxon>
        <taxon>Rhodoblastus</taxon>
    </lineage>
</organism>
<protein>
    <submittedName>
        <fullName evidence="1">Uncharacterized protein</fullName>
    </submittedName>
</protein>
<name>A0A212S5D7_RHOAC</name>
<gene>
    <name evidence="1" type="ORF">SAMN06265338_1133</name>
</gene>
<dbReference type="Proteomes" id="UP000198418">
    <property type="component" value="Unassembled WGS sequence"/>
</dbReference>
<accession>A0A212S5D7</accession>
<evidence type="ECO:0000313" key="1">
    <source>
        <dbReference type="EMBL" id="SNB80352.1"/>
    </source>
</evidence>
<reference evidence="2" key="1">
    <citation type="submission" date="2017-06" db="EMBL/GenBank/DDBJ databases">
        <authorList>
            <person name="Varghese N."/>
            <person name="Submissions S."/>
        </authorList>
    </citation>
    <scope>NUCLEOTIDE SEQUENCE [LARGE SCALE GENOMIC DNA]</scope>
    <source>
        <strain evidence="2">DSM 137</strain>
    </source>
</reference>
<proteinExistence type="predicted"/>